<accession>B8KVR0</accession>
<reference evidence="3" key="1">
    <citation type="journal article" date="2013" name="BMC Microbiol.">
        <title>Taxonomy and evolution of bacteriochlorophyll a-containing members of the OM60/NOR5 clade of marine gammaproteobacteria: description of Luminiphilus syltensis gen. nov., sp. nov., reclassification of Haliea rubra as Pseudohaliea rubra gen. nov., comb. nov., and emendation of Chromatocurvus halotolerans.</title>
        <authorList>
            <person name="Spring S."/>
            <person name="Riedel T."/>
            <person name="Sproer C."/>
            <person name="Yan S."/>
            <person name="Harder J."/>
            <person name="Fuchs B.M."/>
        </authorList>
    </citation>
    <scope>NUCLEOTIDE SEQUENCE [LARGE SCALE GENOMIC DNA]</scope>
    <source>
        <strain evidence="3">NOR51-B</strain>
    </source>
</reference>
<keyword evidence="3" id="KW-1185">Reference proteome</keyword>
<protein>
    <submittedName>
        <fullName evidence="2">Uncharacterized protein</fullName>
    </submittedName>
</protein>
<dbReference type="HOGENOM" id="CLU_3045042_0_0_6"/>
<organism evidence="2 3">
    <name type="scientific">Luminiphilus syltensis NOR5-1B</name>
    <dbReference type="NCBI Taxonomy" id="565045"/>
    <lineage>
        <taxon>Bacteria</taxon>
        <taxon>Pseudomonadati</taxon>
        <taxon>Pseudomonadota</taxon>
        <taxon>Gammaproteobacteria</taxon>
        <taxon>Cellvibrionales</taxon>
        <taxon>Halieaceae</taxon>
        <taxon>Luminiphilus</taxon>
    </lineage>
</organism>
<evidence type="ECO:0000313" key="3">
    <source>
        <dbReference type="Proteomes" id="UP000004699"/>
    </source>
</evidence>
<dbReference type="STRING" id="565045.NOR51B_2569"/>
<dbReference type="Proteomes" id="UP000004699">
    <property type="component" value="Unassembled WGS sequence"/>
</dbReference>
<feature type="region of interest" description="Disordered" evidence="1">
    <location>
        <begin position="12"/>
        <end position="54"/>
    </location>
</feature>
<name>B8KVR0_9GAMM</name>
<evidence type="ECO:0000256" key="1">
    <source>
        <dbReference type="SAM" id="MobiDB-lite"/>
    </source>
</evidence>
<gene>
    <name evidence="2" type="ORF">NOR51B_2569</name>
</gene>
<feature type="compositionally biased region" description="Basic and acidic residues" evidence="1">
    <location>
        <begin position="30"/>
        <end position="54"/>
    </location>
</feature>
<dbReference type="AlphaFoldDB" id="B8KVR0"/>
<evidence type="ECO:0000313" key="2">
    <source>
        <dbReference type="EMBL" id="EED36617.1"/>
    </source>
</evidence>
<dbReference type="EMBL" id="DS999411">
    <property type="protein sequence ID" value="EED36617.1"/>
    <property type="molecule type" value="Genomic_DNA"/>
</dbReference>
<proteinExistence type="predicted"/>
<sequence>MFPFVVAISEVTEASYPNEQSEDWVQGHQQRTERSREKPEASRRESESHGDEQQ</sequence>